<dbReference type="InterPro" id="IPR036028">
    <property type="entry name" value="SH3-like_dom_sf"/>
</dbReference>
<dbReference type="GeneID" id="107108726"/>
<dbReference type="Proteomes" id="UP000694871">
    <property type="component" value="Unplaced"/>
</dbReference>
<evidence type="ECO:0000256" key="4">
    <source>
        <dbReference type="ARBA" id="ARBA00022490"/>
    </source>
</evidence>
<proteinExistence type="inferred from homology"/>
<dbReference type="PANTHER" id="PTHR10460">
    <property type="entry name" value="ABL INTERACTOR FAMILY MEMBER"/>
    <property type="match status" value="1"/>
</dbReference>
<dbReference type="SUPFAM" id="SSF50044">
    <property type="entry name" value="SH3-domain"/>
    <property type="match status" value="1"/>
</dbReference>
<dbReference type="InterPro" id="IPR028457">
    <property type="entry name" value="ABI"/>
</dbReference>
<evidence type="ECO:0000256" key="3">
    <source>
        <dbReference type="ARBA" id="ARBA00022443"/>
    </source>
</evidence>
<feature type="region of interest" description="Disordered" evidence="8">
    <location>
        <begin position="154"/>
        <end position="265"/>
    </location>
</feature>
<accession>A0ABM1JTD5</accession>
<comment type="subcellular location">
    <subcellularLocation>
        <location evidence="1">Cytoplasm</location>
    </subcellularLocation>
</comment>
<dbReference type="CDD" id="cd11826">
    <property type="entry name" value="SH3_Abi"/>
    <property type="match status" value="1"/>
</dbReference>
<dbReference type="InterPro" id="IPR028455">
    <property type="entry name" value="ABI3_SH3"/>
</dbReference>
<evidence type="ECO:0000259" key="9">
    <source>
        <dbReference type="PROSITE" id="PS50002"/>
    </source>
</evidence>
<evidence type="ECO:0000256" key="2">
    <source>
        <dbReference type="ARBA" id="ARBA00010020"/>
    </source>
</evidence>
<dbReference type="Pfam" id="PF14604">
    <property type="entry name" value="SH3_9"/>
    <property type="match status" value="1"/>
</dbReference>
<dbReference type="InterPro" id="IPR012849">
    <property type="entry name" value="Abl-interactor_HHR_dom"/>
</dbReference>
<comment type="similarity">
    <text evidence="2">Belongs to the ABI family.</text>
</comment>
<evidence type="ECO:0000256" key="1">
    <source>
        <dbReference type="ARBA" id="ARBA00004496"/>
    </source>
</evidence>
<name>A0ABM1JTD5_GEKJA</name>
<evidence type="ECO:0000313" key="11">
    <source>
        <dbReference type="RefSeq" id="XP_015264722.1"/>
    </source>
</evidence>
<dbReference type="SMART" id="SM00326">
    <property type="entry name" value="SH3"/>
    <property type="match status" value="1"/>
</dbReference>
<sequence length="372" mass="40915">MSEFQQLTESTIPCAREVLRDNYKNLLKVADYCDSNYEGAQDKRKALEETMAFATQSLASVAYQISTLANDILRILDLQATEVRQVEASICSVTQVVEMHKEKVARQQIGMLAVCKRFPHCQKIIYPDHLEPLETYYRKPLDFSSLDDVGHGIKDQSTQLARTGTLARRGTKTSAGQSPGSLRRSHRTLEPIQSPVVPDAKVPPASPESSLSSSTRLMGSADLKAPTEPPPPPPPLLSVFPPPMENDIPPPPQPDVLLPPPLAMDDLPPLSAPDLDFPASPPPPPLDVTDLELLGPPVLPPPPPLEKLPWAPETYLDKVVTLYPYAKQKENELSFDEGAVLYVTRRYSDGWCEGVSSDAEGLFPGNYVEPLH</sequence>
<dbReference type="InterPro" id="IPR001452">
    <property type="entry name" value="SH3_domain"/>
</dbReference>
<evidence type="ECO:0000256" key="8">
    <source>
        <dbReference type="SAM" id="MobiDB-lite"/>
    </source>
</evidence>
<dbReference type="RefSeq" id="XP_015264722.1">
    <property type="nucleotide sequence ID" value="XM_015409236.1"/>
</dbReference>
<dbReference type="Pfam" id="PF07815">
    <property type="entry name" value="Abi_HHR"/>
    <property type="match status" value="1"/>
</dbReference>
<evidence type="ECO:0000256" key="5">
    <source>
        <dbReference type="ARBA" id="ARBA00022553"/>
    </source>
</evidence>
<feature type="compositionally biased region" description="Pro residues" evidence="8">
    <location>
        <begin position="227"/>
        <end position="262"/>
    </location>
</feature>
<keyword evidence="6" id="KW-0175">Coiled coil</keyword>
<feature type="domain" description="SH3" evidence="9">
    <location>
        <begin position="314"/>
        <end position="372"/>
    </location>
</feature>
<protein>
    <submittedName>
        <fullName evidence="11">ABI gene family member 3</fullName>
    </submittedName>
</protein>
<dbReference type="PANTHER" id="PTHR10460:SF7">
    <property type="entry name" value="ABI GENE FAMILY MEMBER 3"/>
    <property type="match status" value="1"/>
</dbReference>
<dbReference type="PRINTS" id="PR00452">
    <property type="entry name" value="SH3DOMAIN"/>
</dbReference>
<keyword evidence="4" id="KW-0963">Cytoplasm</keyword>
<keyword evidence="3 7" id="KW-0728">SH3 domain</keyword>
<dbReference type="Gene3D" id="2.30.30.40">
    <property type="entry name" value="SH3 Domains"/>
    <property type="match status" value="1"/>
</dbReference>
<gene>
    <name evidence="11" type="primary">ABI3</name>
</gene>
<keyword evidence="5" id="KW-0597">Phosphoprotein</keyword>
<organism evidence="10 11">
    <name type="scientific">Gekko japonicus</name>
    <name type="common">Schlegel's Japanese gecko</name>
    <dbReference type="NCBI Taxonomy" id="146911"/>
    <lineage>
        <taxon>Eukaryota</taxon>
        <taxon>Metazoa</taxon>
        <taxon>Chordata</taxon>
        <taxon>Craniata</taxon>
        <taxon>Vertebrata</taxon>
        <taxon>Euteleostomi</taxon>
        <taxon>Lepidosauria</taxon>
        <taxon>Squamata</taxon>
        <taxon>Bifurcata</taxon>
        <taxon>Gekkota</taxon>
        <taxon>Gekkonidae</taxon>
        <taxon>Gekkoninae</taxon>
        <taxon>Gekko</taxon>
    </lineage>
</organism>
<dbReference type="PROSITE" id="PS50002">
    <property type="entry name" value="SH3"/>
    <property type="match status" value="1"/>
</dbReference>
<keyword evidence="10" id="KW-1185">Reference proteome</keyword>
<evidence type="ECO:0000256" key="7">
    <source>
        <dbReference type="PROSITE-ProRule" id="PRU00192"/>
    </source>
</evidence>
<evidence type="ECO:0000313" key="10">
    <source>
        <dbReference type="Proteomes" id="UP000694871"/>
    </source>
</evidence>
<evidence type="ECO:0000256" key="6">
    <source>
        <dbReference type="ARBA" id="ARBA00023054"/>
    </source>
</evidence>
<reference evidence="11" key="1">
    <citation type="submission" date="2025-08" db="UniProtKB">
        <authorList>
            <consortium name="RefSeq"/>
        </authorList>
    </citation>
    <scope>IDENTIFICATION</scope>
</reference>
<dbReference type="Gene3D" id="6.10.140.1620">
    <property type="match status" value="1"/>
</dbReference>